<dbReference type="InterPro" id="IPR006050">
    <property type="entry name" value="DNA_photolyase_N"/>
</dbReference>
<feature type="region of interest" description="Disordered" evidence="8">
    <location>
        <begin position="70"/>
        <end position="145"/>
    </location>
</feature>
<dbReference type="InterPro" id="IPR002081">
    <property type="entry name" value="Cryptochrome/DNA_photolyase_1"/>
</dbReference>
<name>A0ABN8PG96_9CNID</name>
<dbReference type="InterPro" id="IPR014133">
    <property type="entry name" value="Cry_DASH"/>
</dbReference>
<dbReference type="Pfam" id="PF00875">
    <property type="entry name" value="DNA_photolyase"/>
    <property type="match status" value="1"/>
</dbReference>
<evidence type="ECO:0000259" key="9">
    <source>
        <dbReference type="PROSITE" id="PS51645"/>
    </source>
</evidence>
<comment type="similarity">
    <text evidence="3">Belongs to the DNA photolyase class-1 family.</text>
</comment>
<feature type="compositionally biased region" description="Basic and acidic residues" evidence="8">
    <location>
        <begin position="1"/>
        <end position="17"/>
    </location>
</feature>
<dbReference type="SUPFAM" id="SSF48173">
    <property type="entry name" value="Cryptochrome/photolyase FAD-binding domain"/>
    <property type="match status" value="1"/>
</dbReference>
<evidence type="ECO:0000256" key="1">
    <source>
        <dbReference type="ARBA" id="ARBA00001932"/>
    </source>
</evidence>
<feature type="coiled-coil region" evidence="7">
    <location>
        <begin position="1846"/>
        <end position="1876"/>
    </location>
</feature>
<gene>
    <name evidence="10" type="ORF">PLOB_00043284</name>
</gene>
<feature type="region of interest" description="Disordered" evidence="8">
    <location>
        <begin position="1578"/>
        <end position="1606"/>
    </location>
</feature>
<organism evidence="10 11">
    <name type="scientific">Porites lobata</name>
    <dbReference type="NCBI Taxonomy" id="104759"/>
    <lineage>
        <taxon>Eukaryota</taxon>
        <taxon>Metazoa</taxon>
        <taxon>Cnidaria</taxon>
        <taxon>Anthozoa</taxon>
        <taxon>Hexacorallia</taxon>
        <taxon>Scleractinia</taxon>
        <taxon>Fungiina</taxon>
        <taxon>Poritidae</taxon>
        <taxon>Porites</taxon>
    </lineage>
</organism>
<feature type="compositionally biased region" description="Polar residues" evidence="8">
    <location>
        <begin position="1741"/>
        <end position="1756"/>
    </location>
</feature>
<dbReference type="InterPro" id="IPR036134">
    <property type="entry name" value="Crypto/Photolyase_FAD-like_sf"/>
</dbReference>
<feature type="compositionally biased region" description="Basic and acidic residues" evidence="8">
    <location>
        <begin position="109"/>
        <end position="121"/>
    </location>
</feature>
<feature type="compositionally biased region" description="Polar residues" evidence="8">
    <location>
        <begin position="1835"/>
        <end position="1844"/>
    </location>
</feature>
<protein>
    <recommendedName>
        <fullName evidence="9">Photolyase/cryptochrome alpha/beta domain-containing protein</fullName>
    </recommendedName>
</protein>
<evidence type="ECO:0000313" key="10">
    <source>
        <dbReference type="EMBL" id="CAH3143224.1"/>
    </source>
</evidence>
<keyword evidence="4" id="KW-0285">Flavoprotein</keyword>
<keyword evidence="7" id="KW-0175">Coiled coil</keyword>
<dbReference type="SUPFAM" id="SSF52425">
    <property type="entry name" value="Cryptochrome/photolyase, N-terminal domain"/>
    <property type="match status" value="1"/>
</dbReference>
<dbReference type="Gene3D" id="1.25.40.80">
    <property type="match status" value="1"/>
</dbReference>
<evidence type="ECO:0000313" key="11">
    <source>
        <dbReference type="Proteomes" id="UP001159405"/>
    </source>
</evidence>
<comment type="cofactor">
    <cofactor evidence="1">
        <name>(6R)-5,10-methylene-5,6,7,8-tetrahydrofolate</name>
        <dbReference type="ChEBI" id="CHEBI:15636"/>
    </cofactor>
</comment>
<reference evidence="10 11" key="1">
    <citation type="submission" date="2022-05" db="EMBL/GenBank/DDBJ databases">
        <authorList>
            <consortium name="Genoscope - CEA"/>
            <person name="William W."/>
        </authorList>
    </citation>
    <scope>NUCLEOTIDE SEQUENCE [LARGE SCALE GENOMIC DNA]</scope>
</reference>
<evidence type="ECO:0000256" key="3">
    <source>
        <dbReference type="ARBA" id="ARBA00005862"/>
    </source>
</evidence>
<evidence type="ECO:0000256" key="4">
    <source>
        <dbReference type="ARBA" id="ARBA00022630"/>
    </source>
</evidence>
<feature type="region of interest" description="Disordered" evidence="8">
    <location>
        <begin position="1"/>
        <end position="32"/>
    </location>
</feature>
<keyword evidence="11" id="KW-1185">Reference proteome</keyword>
<feature type="compositionally biased region" description="Low complexity" evidence="8">
    <location>
        <begin position="1724"/>
        <end position="1740"/>
    </location>
</feature>
<dbReference type="Pfam" id="PF03441">
    <property type="entry name" value="FAD_binding_7"/>
    <property type="match status" value="1"/>
</dbReference>
<dbReference type="Gene3D" id="3.40.50.620">
    <property type="entry name" value="HUPs"/>
    <property type="match status" value="1"/>
</dbReference>
<comment type="caution">
    <text evidence="10">The sequence shown here is derived from an EMBL/GenBank/DDBJ whole genome shotgun (WGS) entry which is preliminary data.</text>
</comment>
<keyword evidence="5" id="KW-0274">FAD</keyword>
<keyword evidence="6" id="KW-0157">Chromophore</keyword>
<dbReference type="PANTHER" id="PTHR11455">
    <property type="entry name" value="CRYPTOCHROME"/>
    <property type="match status" value="1"/>
</dbReference>
<evidence type="ECO:0000256" key="7">
    <source>
        <dbReference type="SAM" id="Coils"/>
    </source>
</evidence>
<dbReference type="PROSITE" id="PS51645">
    <property type="entry name" value="PHR_CRY_ALPHA_BETA"/>
    <property type="match status" value="1"/>
</dbReference>
<dbReference type="InterPro" id="IPR036155">
    <property type="entry name" value="Crypto/Photolyase_N_sf"/>
</dbReference>
<feature type="compositionally biased region" description="Basic and acidic residues" evidence="8">
    <location>
        <begin position="1816"/>
        <end position="1825"/>
    </location>
</feature>
<feature type="compositionally biased region" description="Basic and acidic residues" evidence="8">
    <location>
        <begin position="131"/>
        <end position="145"/>
    </location>
</feature>
<feature type="compositionally biased region" description="Basic and acidic residues" evidence="8">
    <location>
        <begin position="1706"/>
        <end position="1716"/>
    </location>
</feature>
<proteinExistence type="inferred from homology"/>
<evidence type="ECO:0000256" key="5">
    <source>
        <dbReference type="ARBA" id="ARBA00022827"/>
    </source>
</evidence>
<dbReference type="NCBIfam" id="TIGR02765">
    <property type="entry name" value="crypto_DASH"/>
    <property type="match status" value="1"/>
</dbReference>
<feature type="domain" description="Photolyase/cryptochrome alpha/beta" evidence="9">
    <location>
        <begin position="326"/>
        <end position="470"/>
    </location>
</feature>
<accession>A0ABN8PG96</accession>
<feature type="compositionally biased region" description="Acidic residues" evidence="8">
    <location>
        <begin position="1775"/>
        <end position="1815"/>
    </location>
</feature>
<evidence type="ECO:0000256" key="6">
    <source>
        <dbReference type="ARBA" id="ARBA00022991"/>
    </source>
</evidence>
<feature type="compositionally biased region" description="Basic and acidic residues" evidence="8">
    <location>
        <begin position="75"/>
        <end position="85"/>
    </location>
</feature>
<dbReference type="InterPro" id="IPR014729">
    <property type="entry name" value="Rossmann-like_a/b/a_fold"/>
</dbReference>
<dbReference type="PANTHER" id="PTHR11455:SF22">
    <property type="entry name" value="CRYPTOCHROME DASH"/>
    <property type="match status" value="1"/>
</dbReference>
<feature type="region of interest" description="Disordered" evidence="8">
    <location>
        <begin position="1706"/>
        <end position="1844"/>
    </location>
</feature>
<dbReference type="InterPro" id="IPR005101">
    <property type="entry name" value="Cryptochr/Photolyase_FAD-bd"/>
</dbReference>
<evidence type="ECO:0000256" key="8">
    <source>
        <dbReference type="SAM" id="MobiDB-lite"/>
    </source>
</evidence>
<dbReference type="EMBL" id="CALNXK010000070">
    <property type="protein sequence ID" value="CAH3143224.1"/>
    <property type="molecule type" value="Genomic_DNA"/>
</dbReference>
<dbReference type="Gene3D" id="1.10.579.10">
    <property type="entry name" value="DNA Cyclobutane Dipyrimidine Photolyase, subunit A, domain 3"/>
    <property type="match status" value="1"/>
</dbReference>
<evidence type="ECO:0000256" key="2">
    <source>
        <dbReference type="ARBA" id="ARBA00001974"/>
    </source>
</evidence>
<sequence>MQEDSPGRQDKRVRNERYNTPTKPKRLSVSTARHKAKEFAAKDDKSTRVLAKQAILKELNTQLLVKAEGITPQNRKHEEKAKNDAEYTNQRKVKEEKRKPAKFTSKIPRRIDRAHATAAEKKKVKSLPQQQEKHPHLERDETTENRKRFLAEKYSSAWRKKTYGRVSPSIARIHYEKKLKQKTLEVWQDIWWSGRKGWKLNVRADYHNRYRLWQKAWKAWREYISSCRAKKARHEIAHRQAHHALLAKCLTSWREYIGIRRRKQRQVDKALNFAEKQLKRRAWEHWLAQLTFQRYLKSMDLEALEFWADNLMNKTRVTMETRTGKPVVIYLMRNDLRVHDNECLYWAQQNGDYVIPLFCFDKNVLGHTALTWHYKFAKTATHRAKFILESVADLRETLRKLGSHLIVRSGQTTKEAVSEIISLCHQGNEGNVSLVYQREITKEETDVEAELLEVCKRENVTVKAFWGLTLYHLEDLPFASVRSLPDTYTEFRKNVEAKCRVRPLIPVLDSLKSLPEFLTNDHIGSIPSLTELVKDNSAETTDARTAFPFSGGETAALDRLNHYLWDSNLVDRYKETRNGLIGSEYSTKLSPWLAVGALSPRKVFDCIKRYETECTANQSTYWVIFELIWRDYFKFVSFKYGDSIFYLSGIMKKTGLPWKKDMPVFDQWRYGQTGVPFVDANMRELLHTGWMSNRGRQNVASFLVKDLGLDWRMGAEWFESLLVDHDVSSNYGNWNYSAGIGNDPRENRKFNMVKQALDYDPEGDFVRLWVPELAGVKGAKVHTPWMLSASELRLAEVTLGENYPRPIVCPPEWSRHTSKTFRIWTAAYFVKTEEREKTDLASKFYNRTLLIRVWRGLKNFRTIRKLKQLRCGAANRHFSFTLLKKSFHIWVTRWQRKIELAQFDDLISFKGNAAIARRAFIHWRHYVDLRNQEYEKKEKADHYYTQHLLKTCFNALHLQAVQRRLKEMRVRMAEDLCQRIQLQRVWTVWLKRCEHSEELKLHSVSKKARVHYRFQVKRKLFLVWVRYCQWRRFRKSQYAKADFHFRQSALPRYFSRMLSFVDLMHSNQERNSTAENFRREALMAKIFYGWWRKHQLLMDVRMMERMAILHNDEIVKRHYLHYWVERTREKLDERQLDALADNHRNQRLLLMGIARWREFNRETKESRFVQKTAVRHYYIHLLKKTWSAWKYFVHQKQLKWQKQARADLHYQQRLLSVVVSSWKDYKSHVHTAKSCSDNKLQMHNSKRLRSAFETWKHAVKENREERQNENVAEAFQNQMLLSRCFTWWREFAAHHAVKKWQEWQRVKELKHTIEKGKLSRSFRAWKSFTRKSVQDKILKHKAENHYNTALKRSAMLTWKSFIHLRFRIKILQRQSMWLHNRRITVAFFNKWKIQHCAEIQEKRRTVLALWQWSVNLQRKAFYALLEYAIGRKRKAVRISKALEERRNRLLRAGVTRWMKVGFYLAAERAKFAQERQMEAAHSVHQCVYRCAMHWRRITAKRLRQRGGRPRPRPVVETKPDWPIISLPGASRSFPLVQPLPVVDLHRIVSDSSKERPRPRKPDYLRESFDLAQLTRAANVPPTVPPKPFSTMNDSETLPRLSPPRPCDQMRNNIHPHQRTHREESIAFPSSSGEESVLATEESRHTVRDAHDSMKAAFNEREHDLPKATFRPVKKTSVKPFVITERLKGAHRGPMLMPPSSFILPARSRETSRKSSLPDEAVVRASNSSHPASTPHTSPDSQNQMQFSPSSEASLSSRGLDEDEDREDNSSVECWKEEEENGEMVDMEDGKMEEEMDKEGEEENSEDEGEERDEDTSDGKQVGEGRKPKKVREKTVGNQLFDQQRDQGNLQERIAAMKNTLQEFQELKTAYSRKKKQRDQLSIWVQEQRENLGSNHLDEEFLQTEQCLNELNEEVTEMAQRIKQNRPLVEEVAACIRELIHKSALGSFT</sequence>
<comment type="cofactor">
    <cofactor evidence="2">
        <name>FAD</name>
        <dbReference type="ChEBI" id="CHEBI:57692"/>
    </cofactor>
</comment>
<dbReference type="Proteomes" id="UP001159405">
    <property type="component" value="Unassembled WGS sequence"/>
</dbReference>